<gene>
    <name evidence="2" type="ORF">PCOR1329_LOCUS1166</name>
</gene>
<sequence length="483" mass="53434">MADDDWGAHINGLIAEQLGKLLPLEFKTLKDDLATIASTSAADAAGKAVDPVMAAVRALENAIKAVPGNCKNEMEAHLRLEVNDLEQRIQRQLDTMAAKINDVDARTETLAKQFADMQNPLEEMRKELAMANKVPQPPKPAGIGFQRNIDGTILKAVAPTMVCKKEVVASVEKLLQDAKIDGFNIEGDEQDRIFVIQFTSAVGLACKRVSQALAALRLGQGQWMRFPVPAASGGSTQLRSGPDKSPHQIKLEIAGKKVTNVLRQEHPQCKFFFDRHNGWLSENWNPVLRLEPQPGRDPALCHFHDVALTSRGWTRAGIDKSIGHILKSNAASYLDLLGISSSAVAIEEDTKTVSQIDALWLSEPNWMSRQLQHPVSVTSTPEGMRAKELADHAAIRVHIRHRDLEGCYWKPVPAHIFKRPEFRRRLSALLVNDGQLLLGMSPPRQLLRYSDLVQAAALDAMQSIFVNESDSLEAQLVFVRQAF</sequence>
<dbReference type="EMBL" id="CAUYUJ010000279">
    <property type="protein sequence ID" value="CAK0789660.1"/>
    <property type="molecule type" value="Genomic_DNA"/>
</dbReference>
<keyword evidence="3" id="KW-1185">Reference proteome</keyword>
<feature type="coiled-coil region" evidence="1">
    <location>
        <begin position="75"/>
        <end position="102"/>
    </location>
</feature>
<evidence type="ECO:0000313" key="2">
    <source>
        <dbReference type="EMBL" id="CAK0789660.1"/>
    </source>
</evidence>
<organism evidence="2 3">
    <name type="scientific">Prorocentrum cordatum</name>
    <dbReference type="NCBI Taxonomy" id="2364126"/>
    <lineage>
        <taxon>Eukaryota</taxon>
        <taxon>Sar</taxon>
        <taxon>Alveolata</taxon>
        <taxon>Dinophyceae</taxon>
        <taxon>Prorocentrales</taxon>
        <taxon>Prorocentraceae</taxon>
        <taxon>Prorocentrum</taxon>
    </lineage>
</organism>
<keyword evidence="1" id="KW-0175">Coiled coil</keyword>
<evidence type="ECO:0000313" key="3">
    <source>
        <dbReference type="Proteomes" id="UP001189429"/>
    </source>
</evidence>
<reference evidence="2" key="1">
    <citation type="submission" date="2023-10" db="EMBL/GenBank/DDBJ databases">
        <authorList>
            <person name="Chen Y."/>
            <person name="Shah S."/>
            <person name="Dougan E. K."/>
            <person name="Thang M."/>
            <person name="Chan C."/>
        </authorList>
    </citation>
    <scope>NUCLEOTIDE SEQUENCE [LARGE SCALE GENOMIC DNA]</scope>
</reference>
<dbReference type="Proteomes" id="UP001189429">
    <property type="component" value="Unassembled WGS sequence"/>
</dbReference>
<feature type="non-terminal residue" evidence="2">
    <location>
        <position position="483"/>
    </location>
</feature>
<protein>
    <submittedName>
        <fullName evidence="2">Uncharacterized protein</fullName>
    </submittedName>
</protein>
<comment type="caution">
    <text evidence="2">The sequence shown here is derived from an EMBL/GenBank/DDBJ whole genome shotgun (WGS) entry which is preliminary data.</text>
</comment>
<evidence type="ECO:0000256" key="1">
    <source>
        <dbReference type="SAM" id="Coils"/>
    </source>
</evidence>
<name>A0ABN9PE10_9DINO</name>
<proteinExistence type="predicted"/>
<accession>A0ABN9PE10</accession>